<keyword evidence="1" id="KW-1133">Transmembrane helix</keyword>
<gene>
    <name evidence="2" type="ORF">DB31_0588</name>
</gene>
<protein>
    <submittedName>
        <fullName evidence="2">Uncharacterized protein</fullName>
    </submittedName>
</protein>
<dbReference type="PATRIC" id="fig|394096.3.peg.582"/>
<dbReference type="PANTHER" id="PTHR34543:SF1">
    <property type="entry name" value="PROTEIN ABA DEFICIENT 4, CHLOROPLASTIC"/>
    <property type="match status" value="1"/>
</dbReference>
<dbReference type="EMBL" id="JMCB01000001">
    <property type="protein sequence ID" value="KFE72326.1"/>
    <property type="molecule type" value="Genomic_DNA"/>
</dbReference>
<reference evidence="2 3" key="1">
    <citation type="submission" date="2014-04" db="EMBL/GenBank/DDBJ databases">
        <title>Genome assembly of Hyalangium minutum DSM 14724.</title>
        <authorList>
            <person name="Sharma G."/>
            <person name="Subramanian S."/>
        </authorList>
    </citation>
    <scope>NUCLEOTIDE SEQUENCE [LARGE SCALE GENOMIC DNA]</scope>
    <source>
        <strain evidence="2 3">DSM 14724</strain>
    </source>
</reference>
<dbReference type="STRING" id="394096.DB31_0588"/>
<proteinExistence type="predicted"/>
<dbReference type="PANTHER" id="PTHR34543">
    <property type="entry name" value="PROTEIN ABA DEFICIENT 4, CHLOROPLASTIC"/>
    <property type="match status" value="1"/>
</dbReference>
<evidence type="ECO:0000313" key="3">
    <source>
        <dbReference type="Proteomes" id="UP000028725"/>
    </source>
</evidence>
<sequence>MSPETAFQIINLGVLPFWLLLLFAPRWKWTQKIVQSVLIVAALGLIHFLTVLKADFPEGTSGMSLRAAMLMFDEPWGMVACWAHYLAFDLFVGAWLVRDAIRRNIPHLAVVPCLVLTNMLGPTGFLAYLILRAVLRRTLTFQEEAPSGRVPAPQQHLGDRVTA</sequence>
<dbReference type="RefSeq" id="WP_044181514.1">
    <property type="nucleotide sequence ID" value="NZ_JMCB01000001.1"/>
</dbReference>
<accession>A0A085WXB3</accession>
<feature type="transmembrane region" description="Helical" evidence="1">
    <location>
        <begin position="76"/>
        <end position="97"/>
    </location>
</feature>
<comment type="caution">
    <text evidence="2">The sequence shown here is derived from an EMBL/GenBank/DDBJ whole genome shotgun (WGS) entry which is preliminary data.</text>
</comment>
<dbReference type="OrthoDB" id="345237at2"/>
<feature type="transmembrane region" description="Helical" evidence="1">
    <location>
        <begin position="109"/>
        <end position="131"/>
    </location>
</feature>
<feature type="transmembrane region" description="Helical" evidence="1">
    <location>
        <begin position="6"/>
        <end position="24"/>
    </location>
</feature>
<evidence type="ECO:0000256" key="1">
    <source>
        <dbReference type="SAM" id="Phobius"/>
    </source>
</evidence>
<name>A0A085WXB3_9BACT</name>
<keyword evidence="3" id="KW-1185">Reference proteome</keyword>
<organism evidence="2 3">
    <name type="scientific">Hyalangium minutum</name>
    <dbReference type="NCBI Taxonomy" id="394096"/>
    <lineage>
        <taxon>Bacteria</taxon>
        <taxon>Pseudomonadati</taxon>
        <taxon>Myxococcota</taxon>
        <taxon>Myxococcia</taxon>
        <taxon>Myxococcales</taxon>
        <taxon>Cystobacterineae</taxon>
        <taxon>Archangiaceae</taxon>
        <taxon>Hyalangium</taxon>
    </lineage>
</organism>
<dbReference type="Pfam" id="PF14108">
    <property type="entry name" value="ABA4-like"/>
    <property type="match status" value="1"/>
</dbReference>
<keyword evidence="1" id="KW-0812">Transmembrane</keyword>
<dbReference type="AlphaFoldDB" id="A0A085WXB3"/>
<keyword evidence="1" id="KW-0472">Membrane</keyword>
<dbReference type="InterPro" id="IPR025461">
    <property type="entry name" value="ABA4-like"/>
</dbReference>
<dbReference type="Proteomes" id="UP000028725">
    <property type="component" value="Unassembled WGS sequence"/>
</dbReference>
<feature type="transmembrane region" description="Helical" evidence="1">
    <location>
        <begin position="36"/>
        <end position="56"/>
    </location>
</feature>
<evidence type="ECO:0000313" key="2">
    <source>
        <dbReference type="EMBL" id="KFE72326.1"/>
    </source>
</evidence>